<feature type="binding site" description="covalent" evidence="8">
    <location>
        <position position="140"/>
    </location>
    <ligand>
        <name>heme c</name>
        <dbReference type="ChEBI" id="CHEBI:61717"/>
        <label>2</label>
    </ligand>
</feature>
<dbReference type="GO" id="GO:0020037">
    <property type="term" value="F:heme binding"/>
    <property type="evidence" value="ECO:0007669"/>
    <property type="project" value="InterPro"/>
</dbReference>
<keyword evidence="4 9" id="KW-0479">Metal-binding</keyword>
<feature type="domain" description="Cytochrome c" evidence="11">
    <location>
        <begin position="29"/>
        <end position="107"/>
    </location>
</feature>
<evidence type="ECO:0000256" key="5">
    <source>
        <dbReference type="ARBA" id="ARBA00022764"/>
    </source>
</evidence>
<evidence type="ECO:0000256" key="9">
    <source>
        <dbReference type="PIRSR" id="PIRSR000005-2"/>
    </source>
</evidence>
<evidence type="ECO:0000256" key="4">
    <source>
        <dbReference type="ARBA" id="ARBA00022723"/>
    </source>
</evidence>
<feature type="chain" id="PRO_5012274680" evidence="10">
    <location>
        <begin position="21"/>
        <end position="210"/>
    </location>
</feature>
<evidence type="ECO:0000259" key="11">
    <source>
        <dbReference type="PROSITE" id="PS51007"/>
    </source>
</evidence>
<keyword evidence="5" id="KW-0574">Periplasm</keyword>
<dbReference type="SUPFAM" id="SSF46626">
    <property type="entry name" value="Cytochrome c"/>
    <property type="match status" value="2"/>
</dbReference>
<dbReference type="PANTHER" id="PTHR33751:SF9">
    <property type="entry name" value="CYTOCHROME C4"/>
    <property type="match status" value="1"/>
</dbReference>
<dbReference type="InParanoid" id="A0A1M7H0U4"/>
<evidence type="ECO:0000256" key="7">
    <source>
        <dbReference type="ARBA" id="ARBA00023004"/>
    </source>
</evidence>
<feature type="binding site" description="covalent" evidence="8">
    <location>
        <position position="143"/>
    </location>
    <ligand>
        <name>heme c</name>
        <dbReference type="ChEBI" id="CHEBI:61717"/>
        <label>2</label>
    </ligand>
</feature>
<evidence type="ECO:0000256" key="2">
    <source>
        <dbReference type="ARBA" id="ARBA00022448"/>
    </source>
</evidence>
<dbReference type="PANTHER" id="PTHR33751">
    <property type="entry name" value="CBB3-TYPE CYTOCHROME C OXIDASE SUBUNIT FIXP"/>
    <property type="match status" value="1"/>
</dbReference>
<dbReference type="Pfam" id="PF13442">
    <property type="entry name" value="Cytochrome_CBB3"/>
    <property type="match status" value="1"/>
</dbReference>
<dbReference type="GO" id="GO:0005506">
    <property type="term" value="F:iron ion binding"/>
    <property type="evidence" value="ECO:0007669"/>
    <property type="project" value="InterPro"/>
</dbReference>
<proteinExistence type="predicted"/>
<feature type="domain" description="Cytochrome c" evidence="11">
    <location>
        <begin position="119"/>
        <end position="210"/>
    </location>
</feature>
<sequence length="210" mass="21795">MRKLLASLAMIMGAVGTAQAQTAELSANADAAAGKEMAQSCAACHGDGGVSQMGMFPNLAGQQMSYVAKQIMDIRDGDRPVPQMAGQVDDFSDQDAWDVAAYFADQTASQGQADDENAEVLARGETLYRAGDLSNGIPACAACHTPTGAGIGSAVYPALSGQHPEYVVSTLSDFAAGERANDPGAVMRDIADKMRDSDMEAVANYVLGLH</sequence>
<feature type="binding site" description="axial binding residue" evidence="9">
    <location>
        <position position="84"/>
    </location>
    <ligand>
        <name>heme c</name>
        <dbReference type="ChEBI" id="CHEBI:61717"/>
        <label>1</label>
    </ligand>
    <ligandPart>
        <name>Fe</name>
        <dbReference type="ChEBI" id="CHEBI:18248"/>
    </ligandPart>
</feature>
<comment type="PTM">
    <text evidence="8">Binds 2 heme c groups covalently per subunit.</text>
</comment>
<evidence type="ECO:0000256" key="10">
    <source>
        <dbReference type="SAM" id="SignalP"/>
    </source>
</evidence>
<reference evidence="12 13" key="1">
    <citation type="submission" date="2016-11" db="EMBL/GenBank/DDBJ databases">
        <authorList>
            <person name="Jaros S."/>
            <person name="Januszkiewicz K."/>
            <person name="Wedrychowicz H."/>
        </authorList>
    </citation>
    <scope>NUCLEOTIDE SEQUENCE [LARGE SCALE GENOMIC DNA]</scope>
    <source>
        <strain evidence="12 13">ACAM 12</strain>
    </source>
</reference>
<dbReference type="GO" id="GO:0009055">
    <property type="term" value="F:electron transfer activity"/>
    <property type="evidence" value="ECO:0007669"/>
    <property type="project" value="InterPro"/>
</dbReference>
<feature type="binding site" description="axial binding residue" evidence="9">
    <location>
        <position position="45"/>
    </location>
    <ligand>
        <name>heme c</name>
        <dbReference type="ChEBI" id="CHEBI:61717"/>
        <label>1</label>
    </ligand>
    <ligandPart>
        <name>Fe</name>
        <dbReference type="ChEBI" id="CHEBI:18248"/>
    </ligandPart>
</feature>
<evidence type="ECO:0000256" key="6">
    <source>
        <dbReference type="ARBA" id="ARBA00022982"/>
    </source>
</evidence>
<accession>A0A1M7H0U4</accession>
<dbReference type="RefSeq" id="WP_079553064.1">
    <property type="nucleotide sequence ID" value="NZ_LT670847.1"/>
</dbReference>
<dbReference type="InterPro" id="IPR050597">
    <property type="entry name" value="Cytochrome_c_Oxidase_Subunit"/>
</dbReference>
<feature type="binding site" description="covalent" evidence="8">
    <location>
        <position position="44"/>
    </location>
    <ligand>
        <name>heme c</name>
        <dbReference type="ChEBI" id="CHEBI:61717"/>
        <label>1</label>
    </ligand>
</feature>
<dbReference type="GO" id="GO:0042597">
    <property type="term" value="C:periplasmic space"/>
    <property type="evidence" value="ECO:0007669"/>
    <property type="project" value="UniProtKB-SubCell"/>
</dbReference>
<keyword evidence="6" id="KW-0249">Electron transport</keyword>
<dbReference type="InterPro" id="IPR036909">
    <property type="entry name" value="Cyt_c-like_dom_sf"/>
</dbReference>
<dbReference type="AlphaFoldDB" id="A0A1M7H0U4"/>
<dbReference type="Pfam" id="PF00034">
    <property type="entry name" value="Cytochrom_C"/>
    <property type="match status" value="1"/>
</dbReference>
<dbReference type="EMBL" id="LT670847">
    <property type="protein sequence ID" value="SHM21983.1"/>
    <property type="molecule type" value="Genomic_DNA"/>
</dbReference>
<feature type="binding site" description="axial binding residue" evidence="9">
    <location>
        <position position="187"/>
    </location>
    <ligand>
        <name>heme c</name>
        <dbReference type="ChEBI" id="CHEBI:61717"/>
        <label>2</label>
    </ligand>
    <ligandPart>
        <name>Fe</name>
        <dbReference type="ChEBI" id="CHEBI:18248"/>
    </ligandPart>
</feature>
<dbReference type="OrthoDB" id="9773456at2"/>
<dbReference type="InterPro" id="IPR024167">
    <property type="entry name" value="Cytochrome_c4-like"/>
</dbReference>
<evidence type="ECO:0000313" key="12">
    <source>
        <dbReference type="EMBL" id="SHM21983.1"/>
    </source>
</evidence>
<dbReference type="Proteomes" id="UP000190911">
    <property type="component" value="Chromosome I"/>
</dbReference>
<organism evidence="12 13">
    <name type="scientific">Vreelandella subglaciescola</name>
    <dbReference type="NCBI Taxonomy" id="29571"/>
    <lineage>
        <taxon>Bacteria</taxon>
        <taxon>Pseudomonadati</taxon>
        <taxon>Pseudomonadota</taxon>
        <taxon>Gammaproteobacteria</taxon>
        <taxon>Oceanospirillales</taxon>
        <taxon>Halomonadaceae</taxon>
        <taxon>Vreelandella</taxon>
    </lineage>
</organism>
<evidence type="ECO:0000313" key="13">
    <source>
        <dbReference type="Proteomes" id="UP000190911"/>
    </source>
</evidence>
<comment type="subcellular location">
    <subcellularLocation>
        <location evidence="1">Periplasm</location>
    </subcellularLocation>
</comment>
<evidence type="ECO:0000256" key="8">
    <source>
        <dbReference type="PIRSR" id="PIRSR000005-1"/>
    </source>
</evidence>
<dbReference type="STRING" id="29571.SAMN05878437_1827"/>
<protein>
    <submittedName>
        <fullName evidence="12">Cytochrome c553</fullName>
    </submittedName>
</protein>
<name>A0A1M7H0U4_9GAMM</name>
<keyword evidence="3 8" id="KW-0349">Heme</keyword>
<feature type="binding site" description="covalent" evidence="8">
    <location>
        <position position="41"/>
    </location>
    <ligand>
        <name>heme c</name>
        <dbReference type="ChEBI" id="CHEBI:61717"/>
        <label>1</label>
    </ligand>
</feature>
<dbReference type="InterPro" id="IPR009056">
    <property type="entry name" value="Cyt_c-like_dom"/>
</dbReference>
<gene>
    <name evidence="12" type="ORF">SAMN05878437_1827</name>
</gene>
<keyword evidence="13" id="KW-1185">Reference proteome</keyword>
<feature type="binding site" description="axial binding residue" evidence="9">
    <location>
        <position position="144"/>
    </location>
    <ligand>
        <name>heme c</name>
        <dbReference type="ChEBI" id="CHEBI:61717"/>
        <label>2</label>
    </ligand>
    <ligandPart>
        <name>Fe</name>
        <dbReference type="ChEBI" id="CHEBI:18248"/>
    </ligandPart>
</feature>
<dbReference type="PIRSF" id="PIRSF000005">
    <property type="entry name" value="Cytochrome_c4"/>
    <property type="match status" value="1"/>
</dbReference>
<dbReference type="PROSITE" id="PS51007">
    <property type="entry name" value="CYTC"/>
    <property type="match status" value="2"/>
</dbReference>
<evidence type="ECO:0000256" key="3">
    <source>
        <dbReference type="ARBA" id="ARBA00022617"/>
    </source>
</evidence>
<dbReference type="Gene3D" id="1.10.760.10">
    <property type="entry name" value="Cytochrome c-like domain"/>
    <property type="match status" value="2"/>
</dbReference>
<feature type="signal peptide" evidence="10">
    <location>
        <begin position="1"/>
        <end position="20"/>
    </location>
</feature>
<keyword evidence="7 9" id="KW-0408">Iron</keyword>
<keyword evidence="10" id="KW-0732">Signal</keyword>
<keyword evidence="2" id="KW-0813">Transport</keyword>
<evidence type="ECO:0000256" key="1">
    <source>
        <dbReference type="ARBA" id="ARBA00004418"/>
    </source>
</evidence>